<dbReference type="Pfam" id="PF00270">
    <property type="entry name" value="DEAD"/>
    <property type="match status" value="1"/>
</dbReference>
<feature type="domain" description="Helicase ATP-binding" evidence="9">
    <location>
        <begin position="134"/>
        <end position="306"/>
    </location>
</feature>
<proteinExistence type="inferred from homology"/>
<dbReference type="PROSITE" id="PS51195">
    <property type="entry name" value="Q_MOTIF"/>
    <property type="match status" value="1"/>
</dbReference>
<feature type="short sequence motif" description="Q motif" evidence="6">
    <location>
        <begin position="100"/>
        <end position="129"/>
    </location>
</feature>
<dbReference type="EMBL" id="JALJOR010000001">
    <property type="protein sequence ID" value="KAK9828466.1"/>
    <property type="molecule type" value="Genomic_DNA"/>
</dbReference>
<evidence type="ECO:0000313" key="13">
    <source>
        <dbReference type="Proteomes" id="UP001489004"/>
    </source>
</evidence>
<dbReference type="Gene3D" id="3.40.50.300">
    <property type="entry name" value="P-loop containing nucleotide triphosphate hydrolases"/>
    <property type="match status" value="2"/>
</dbReference>
<dbReference type="InterPro" id="IPR000629">
    <property type="entry name" value="RNA-helicase_DEAD-box_CS"/>
</dbReference>
<comment type="caution">
    <text evidence="12">The sequence shown here is derived from an EMBL/GenBank/DDBJ whole genome shotgun (WGS) entry which is preliminary data.</text>
</comment>
<dbReference type="PROSITE" id="PS51194">
    <property type="entry name" value="HELICASE_CTER"/>
    <property type="match status" value="1"/>
</dbReference>
<evidence type="ECO:0000256" key="2">
    <source>
        <dbReference type="ARBA" id="ARBA00022741"/>
    </source>
</evidence>
<evidence type="ECO:0000256" key="7">
    <source>
        <dbReference type="RuleBase" id="RU000492"/>
    </source>
</evidence>
<dbReference type="Pfam" id="PF00271">
    <property type="entry name" value="Helicase_C"/>
    <property type="match status" value="1"/>
</dbReference>
<organism evidence="12 13">
    <name type="scientific">[Myrmecia] bisecta</name>
    <dbReference type="NCBI Taxonomy" id="41462"/>
    <lineage>
        <taxon>Eukaryota</taxon>
        <taxon>Viridiplantae</taxon>
        <taxon>Chlorophyta</taxon>
        <taxon>core chlorophytes</taxon>
        <taxon>Trebouxiophyceae</taxon>
        <taxon>Trebouxiales</taxon>
        <taxon>Trebouxiaceae</taxon>
        <taxon>Myrmecia</taxon>
    </lineage>
</organism>
<dbReference type="Proteomes" id="UP001489004">
    <property type="component" value="Unassembled WGS sequence"/>
</dbReference>
<evidence type="ECO:0000259" key="11">
    <source>
        <dbReference type="PROSITE" id="PS51195"/>
    </source>
</evidence>
<keyword evidence="4 7" id="KW-0347">Helicase</keyword>
<dbReference type="PROSITE" id="PS00039">
    <property type="entry name" value="DEAD_ATP_HELICASE"/>
    <property type="match status" value="1"/>
</dbReference>
<dbReference type="GO" id="GO:0016787">
    <property type="term" value="F:hydrolase activity"/>
    <property type="evidence" value="ECO:0007669"/>
    <property type="project" value="UniProtKB-KW"/>
</dbReference>
<sequence>MQAAAGRESWADATDQEEAASRSQGLPDDDAPPGYEHVLPGTHKVNTAELEAGLDQVEGDGQGGTDEPDLPLKSGGLQDVSAEEVIETVSAADTPYTSAKSFDELPLSPKLLQGLYTEMKFERPSRIQATTLPMILSPPFRSLVAQAHNGSGKTTCFVLAMLSRVNPAVQQPQALCVCPTRELVVQNMSVLERMGKFSAISATSTAAADHEFSRSTRINQQVVVGTHGKLKNWMSKRIMPTEHIQILVFDEADEMLKRDGFASDSLRMIQTLRRTNRQLQILLFSATFNERIRNFAVKVVGPEANQVFVPKEDLSLDVIKQYRVVCPKSADKMRVLKDMVFPQSDQLGQTIIFVRTRETARSLHAAMEADGHKCTSIQGDMDKEARDRVVREFRTGATKILISTDVLARGFDVTQVTLVINYDVPVERDGRTPAFETYLHRIGRSGRFGRKGAAFNLVSGPQEIGVLDAIQDYFKHDIPAVPHDDEDVFLEVLRAAGLTS</sequence>
<evidence type="ECO:0000256" key="3">
    <source>
        <dbReference type="ARBA" id="ARBA00022801"/>
    </source>
</evidence>
<dbReference type="InterPro" id="IPR014014">
    <property type="entry name" value="RNA_helicase_DEAD_Q_motif"/>
</dbReference>
<dbReference type="PROSITE" id="PS51192">
    <property type="entry name" value="HELICASE_ATP_BIND_1"/>
    <property type="match status" value="1"/>
</dbReference>
<dbReference type="SUPFAM" id="SSF52540">
    <property type="entry name" value="P-loop containing nucleoside triphosphate hydrolases"/>
    <property type="match status" value="1"/>
</dbReference>
<keyword evidence="5 7" id="KW-0067">ATP-binding</keyword>
<name>A0AAW1R3X2_9CHLO</name>
<dbReference type="InterPro" id="IPR001650">
    <property type="entry name" value="Helicase_C-like"/>
</dbReference>
<keyword evidence="3 7" id="KW-0378">Hydrolase</keyword>
<evidence type="ECO:0000256" key="8">
    <source>
        <dbReference type="SAM" id="MobiDB-lite"/>
    </source>
</evidence>
<feature type="domain" description="DEAD-box RNA helicase Q" evidence="11">
    <location>
        <begin position="100"/>
        <end position="129"/>
    </location>
</feature>
<evidence type="ECO:0000256" key="1">
    <source>
        <dbReference type="ARBA" id="ARBA00012552"/>
    </source>
</evidence>
<protein>
    <recommendedName>
        <fullName evidence="1">RNA helicase</fullName>
        <ecNumber evidence="1">3.6.4.13</ecNumber>
    </recommendedName>
</protein>
<dbReference type="SMART" id="SM00490">
    <property type="entry name" value="HELICc"/>
    <property type="match status" value="1"/>
</dbReference>
<dbReference type="GO" id="GO:0003676">
    <property type="term" value="F:nucleic acid binding"/>
    <property type="evidence" value="ECO:0007669"/>
    <property type="project" value="InterPro"/>
</dbReference>
<gene>
    <name evidence="12" type="ORF">WJX72_000149</name>
</gene>
<evidence type="ECO:0000259" key="10">
    <source>
        <dbReference type="PROSITE" id="PS51194"/>
    </source>
</evidence>
<dbReference type="PANTHER" id="PTHR47958">
    <property type="entry name" value="ATP-DEPENDENT RNA HELICASE DBP3"/>
    <property type="match status" value="1"/>
</dbReference>
<accession>A0AAW1R3X2</accession>
<evidence type="ECO:0000256" key="4">
    <source>
        <dbReference type="ARBA" id="ARBA00022806"/>
    </source>
</evidence>
<dbReference type="GO" id="GO:0005524">
    <property type="term" value="F:ATP binding"/>
    <property type="evidence" value="ECO:0007669"/>
    <property type="project" value="UniProtKB-KW"/>
</dbReference>
<dbReference type="InterPro" id="IPR011545">
    <property type="entry name" value="DEAD/DEAH_box_helicase_dom"/>
</dbReference>
<dbReference type="GO" id="GO:0003724">
    <property type="term" value="F:RNA helicase activity"/>
    <property type="evidence" value="ECO:0007669"/>
    <property type="project" value="UniProtKB-EC"/>
</dbReference>
<evidence type="ECO:0000259" key="9">
    <source>
        <dbReference type="PROSITE" id="PS51192"/>
    </source>
</evidence>
<dbReference type="EC" id="3.6.4.13" evidence="1"/>
<feature type="domain" description="Helicase C-terminal" evidence="10">
    <location>
        <begin position="335"/>
        <end position="489"/>
    </location>
</feature>
<evidence type="ECO:0000256" key="5">
    <source>
        <dbReference type="ARBA" id="ARBA00022840"/>
    </source>
</evidence>
<comment type="similarity">
    <text evidence="7">Belongs to the DEAD box helicase family.</text>
</comment>
<dbReference type="InterPro" id="IPR027417">
    <property type="entry name" value="P-loop_NTPase"/>
</dbReference>
<keyword evidence="2 7" id="KW-0547">Nucleotide-binding</keyword>
<dbReference type="AlphaFoldDB" id="A0AAW1R3X2"/>
<dbReference type="InterPro" id="IPR014001">
    <property type="entry name" value="Helicase_ATP-bd"/>
</dbReference>
<feature type="region of interest" description="Disordered" evidence="8">
    <location>
        <begin position="1"/>
        <end position="75"/>
    </location>
</feature>
<keyword evidence="13" id="KW-1185">Reference proteome</keyword>
<dbReference type="SMART" id="SM00487">
    <property type="entry name" value="DEXDc"/>
    <property type="match status" value="1"/>
</dbReference>
<reference evidence="12 13" key="1">
    <citation type="journal article" date="2024" name="Nat. Commun.">
        <title>Phylogenomics reveals the evolutionary origins of lichenization in chlorophyte algae.</title>
        <authorList>
            <person name="Puginier C."/>
            <person name="Libourel C."/>
            <person name="Otte J."/>
            <person name="Skaloud P."/>
            <person name="Haon M."/>
            <person name="Grisel S."/>
            <person name="Petersen M."/>
            <person name="Berrin J.G."/>
            <person name="Delaux P.M."/>
            <person name="Dal Grande F."/>
            <person name="Keller J."/>
        </authorList>
    </citation>
    <scope>NUCLEOTIDE SEQUENCE [LARGE SCALE GENOMIC DNA]</scope>
    <source>
        <strain evidence="12 13">SAG 2043</strain>
    </source>
</reference>
<evidence type="ECO:0000313" key="12">
    <source>
        <dbReference type="EMBL" id="KAK9828466.1"/>
    </source>
</evidence>
<dbReference type="CDD" id="cd18787">
    <property type="entry name" value="SF2_C_DEAD"/>
    <property type="match status" value="1"/>
</dbReference>
<evidence type="ECO:0000256" key="6">
    <source>
        <dbReference type="PROSITE-ProRule" id="PRU00552"/>
    </source>
</evidence>
<dbReference type="CDD" id="cd17963">
    <property type="entry name" value="DEADc_DDX19_DDX25"/>
    <property type="match status" value="1"/>
</dbReference>